<evidence type="ECO:0000256" key="3">
    <source>
        <dbReference type="ARBA" id="ARBA00023163"/>
    </source>
</evidence>
<dbReference type="Gene3D" id="1.10.10.10">
    <property type="entry name" value="Winged helix-like DNA-binding domain superfamily/Winged helix DNA-binding domain"/>
    <property type="match status" value="1"/>
</dbReference>
<dbReference type="GO" id="GO:0003677">
    <property type="term" value="F:DNA binding"/>
    <property type="evidence" value="ECO:0007669"/>
    <property type="project" value="UniProtKB-KW"/>
</dbReference>
<dbReference type="OrthoDB" id="9791143at2"/>
<organism evidence="5 6">
    <name type="scientific">Mitsuokella jalaludinii</name>
    <dbReference type="NCBI Taxonomy" id="187979"/>
    <lineage>
        <taxon>Bacteria</taxon>
        <taxon>Bacillati</taxon>
        <taxon>Bacillota</taxon>
        <taxon>Negativicutes</taxon>
        <taxon>Selenomonadales</taxon>
        <taxon>Selenomonadaceae</taxon>
        <taxon>Mitsuokella</taxon>
    </lineage>
</organism>
<dbReference type="PANTHER" id="PTHR33204:SF29">
    <property type="entry name" value="TRANSCRIPTIONAL REGULATOR"/>
    <property type="match status" value="1"/>
</dbReference>
<dbReference type="InterPro" id="IPR002577">
    <property type="entry name" value="HTH_HxlR"/>
</dbReference>
<keyword evidence="3" id="KW-0804">Transcription</keyword>
<evidence type="ECO:0000256" key="2">
    <source>
        <dbReference type="ARBA" id="ARBA00023125"/>
    </source>
</evidence>
<name>A0A173ZI27_9FIRM</name>
<proteinExistence type="predicted"/>
<keyword evidence="1" id="KW-0805">Transcription regulation</keyword>
<dbReference type="RefSeq" id="WP_082427714.1">
    <property type="nucleotide sequence ID" value="NZ_CABIWZ010000007.1"/>
</dbReference>
<dbReference type="InterPro" id="IPR036390">
    <property type="entry name" value="WH_DNA-bd_sf"/>
</dbReference>
<dbReference type="PANTHER" id="PTHR33204">
    <property type="entry name" value="TRANSCRIPTIONAL REGULATOR, MARR FAMILY"/>
    <property type="match status" value="1"/>
</dbReference>
<dbReference type="SUPFAM" id="SSF46785">
    <property type="entry name" value="Winged helix' DNA-binding domain"/>
    <property type="match status" value="1"/>
</dbReference>
<dbReference type="InterPro" id="IPR036388">
    <property type="entry name" value="WH-like_DNA-bd_sf"/>
</dbReference>
<evidence type="ECO:0000313" key="6">
    <source>
        <dbReference type="Proteomes" id="UP000095546"/>
    </source>
</evidence>
<keyword evidence="6" id="KW-1185">Reference proteome</keyword>
<evidence type="ECO:0000259" key="4">
    <source>
        <dbReference type="PROSITE" id="PS51118"/>
    </source>
</evidence>
<evidence type="ECO:0000256" key="1">
    <source>
        <dbReference type="ARBA" id="ARBA00023015"/>
    </source>
</evidence>
<dbReference type="Proteomes" id="UP000095546">
    <property type="component" value="Unassembled WGS sequence"/>
</dbReference>
<dbReference type="AlphaFoldDB" id="A0A173ZI27"/>
<feature type="domain" description="HTH hxlR-type" evidence="4">
    <location>
        <begin position="36"/>
        <end position="135"/>
    </location>
</feature>
<gene>
    <name evidence="5" type="primary">yybR_1</name>
    <name evidence="5" type="ORF">ERS852385_01277</name>
</gene>
<evidence type="ECO:0000313" key="5">
    <source>
        <dbReference type="EMBL" id="CUN75280.1"/>
    </source>
</evidence>
<accession>A0A173ZI27</accession>
<dbReference type="Pfam" id="PF01638">
    <property type="entry name" value="HxlR"/>
    <property type="match status" value="1"/>
</dbReference>
<dbReference type="EMBL" id="CYYU01000007">
    <property type="protein sequence ID" value="CUN75280.1"/>
    <property type="molecule type" value="Genomic_DNA"/>
</dbReference>
<dbReference type="PROSITE" id="PS51118">
    <property type="entry name" value="HTH_HXLR"/>
    <property type="match status" value="1"/>
</dbReference>
<keyword evidence="2" id="KW-0238">DNA-binding</keyword>
<sequence length="138" mass="15996">MPSDNASKKSSDQHYMSYEEYLRKVKTGILTDRGNCPVTPLLKMLQGKWKAQVLYEFCIYDTVRFGVLKKDLPDITNTMLTKTLRELEADGLITRRQFNEIPPHVEYSFSSIGRDLLPVFYAIMCWGFKHENDLPAIL</sequence>
<protein>
    <submittedName>
        <fullName evidence="5">Uncharacterized HTH-type transcriptional regulator yybR</fullName>
    </submittedName>
</protein>
<reference evidence="5 6" key="1">
    <citation type="submission" date="2015-09" db="EMBL/GenBank/DDBJ databases">
        <authorList>
            <consortium name="Pathogen Informatics"/>
        </authorList>
    </citation>
    <scope>NUCLEOTIDE SEQUENCE [LARGE SCALE GENOMIC DNA]</scope>
    <source>
        <strain evidence="5 6">2789STDY5608828</strain>
    </source>
</reference>